<name>A0A2C5Y837_9HYPO</name>
<dbReference type="GO" id="GO:0008233">
    <property type="term" value="F:peptidase activity"/>
    <property type="evidence" value="ECO:0007669"/>
    <property type="project" value="UniProtKB-KW"/>
</dbReference>
<dbReference type="Gene3D" id="3.90.1680.10">
    <property type="entry name" value="SOS response associated peptidase-like"/>
    <property type="match status" value="1"/>
</dbReference>
<proteinExistence type="inferred from homology"/>
<feature type="compositionally biased region" description="Basic and acidic residues" evidence="8">
    <location>
        <begin position="278"/>
        <end position="290"/>
    </location>
</feature>
<keyword evidence="7" id="KW-0456">Lyase</keyword>
<dbReference type="Pfam" id="PF02586">
    <property type="entry name" value="SRAP"/>
    <property type="match status" value="1"/>
</dbReference>
<dbReference type="SUPFAM" id="SSF143081">
    <property type="entry name" value="BB1717-like"/>
    <property type="match status" value="1"/>
</dbReference>
<sequence>MCGRYALALPPSQVRHALADYDLPINDAPPDHGPDAPRLAFNFAPGYHGLVYRANVADCGAGPAPTRQDDNQDTSDSCCADATYKLQAMKWGLIPFWTKRNPDYASLLRTINCRDDSLASPGGMWSAIKARKRCIVVAQGFYEWLRLGPREKVPHYVKRRDGRLLCLAGLWDCVQYQDSSHKIYSYTIITTSSNKQLSFLHDRMPVILDASAIHTWLDPALHTWSSQLQSLLRPYPHPNALDVYPVSKDVGKVGNQSPSFIVPVNSKENKANIANFFEKARNNDKHEEKHTKIKGTRHSEPSLGVPEGSNTTHNVKSNSKDTEIHEEKDIKNKQESESSLPAPQSKNLHSSSKRKTPPATPKSSPFKKISATHSQHPSPAKTKAKGSQKITNFFNHKS</sequence>
<evidence type="ECO:0000256" key="5">
    <source>
        <dbReference type="ARBA" id="ARBA00023124"/>
    </source>
</evidence>
<dbReference type="GO" id="GO:0006508">
    <property type="term" value="P:proteolysis"/>
    <property type="evidence" value="ECO:0007669"/>
    <property type="project" value="UniProtKB-KW"/>
</dbReference>
<keyword evidence="2" id="KW-0645">Protease</keyword>
<keyword evidence="3" id="KW-0227">DNA damage</keyword>
<reference evidence="9 10" key="1">
    <citation type="submission" date="2017-06" db="EMBL/GenBank/DDBJ databases">
        <title>Ant-infecting Ophiocordyceps genomes reveal a high diversity of potential behavioral manipulation genes and a possible major role for enterotoxins.</title>
        <authorList>
            <person name="De Bekker C."/>
            <person name="Evans H.C."/>
            <person name="Brachmann A."/>
            <person name="Hughes D.P."/>
        </authorList>
    </citation>
    <scope>NUCLEOTIDE SEQUENCE [LARGE SCALE GENOMIC DNA]</scope>
    <source>
        <strain evidence="9 10">Map64</strain>
    </source>
</reference>
<dbReference type="GO" id="GO:0003697">
    <property type="term" value="F:single-stranded DNA binding"/>
    <property type="evidence" value="ECO:0007669"/>
    <property type="project" value="InterPro"/>
</dbReference>
<dbReference type="OrthoDB" id="2111841at2759"/>
<evidence type="ECO:0000256" key="3">
    <source>
        <dbReference type="ARBA" id="ARBA00022763"/>
    </source>
</evidence>
<evidence type="ECO:0000256" key="4">
    <source>
        <dbReference type="ARBA" id="ARBA00022801"/>
    </source>
</evidence>
<dbReference type="GO" id="GO:0106300">
    <property type="term" value="P:protein-DNA covalent cross-linking repair"/>
    <property type="evidence" value="ECO:0007669"/>
    <property type="project" value="InterPro"/>
</dbReference>
<feature type="region of interest" description="Disordered" evidence="8">
    <location>
        <begin position="278"/>
        <end position="398"/>
    </location>
</feature>
<dbReference type="AlphaFoldDB" id="A0A2C5Y837"/>
<comment type="caution">
    <text evidence="9">The sequence shown here is derived from an EMBL/GenBank/DDBJ whole genome shotgun (WGS) entry which is preliminary data.</text>
</comment>
<feature type="compositionally biased region" description="Polar residues" evidence="8">
    <location>
        <begin position="388"/>
        <end position="398"/>
    </location>
</feature>
<dbReference type="STRING" id="1399860.A0A2C5Y837"/>
<keyword evidence="4" id="KW-0378">Hydrolase</keyword>
<dbReference type="Proteomes" id="UP000226192">
    <property type="component" value="Unassembled WGS sequence"/>
</dbReference>
<dbReference type="InterPro" id="IPR003738">
    <property type="entry name" value="SRAP"/>
</dbReference>
<keyword evidence="6" id="KW-0238">DNA-binding</keyword>
<keyword evidence="5" id="KW-0190">Covalent protein-DNA linkage</keyword>
<feature type="compositionally biased region" description="Polar residues" evidence="8">
    <location>
        <begin position="337"/>
        <end position="350"/>
    </location>
</feature>
<organism evidence="9 10">
    <name type="scientific">Ophiocordyceps australis</name>
    <dbReference type="NCBI Taxonomy" id="1399860"/>
    <lineage>
        <taxon>Eukaryota</taxon>
        <taxon>Fungi</taxon>
        <taxon>Dikarya</taxon>
        <taxon>Ascomycota</taxon>
        <taxon>Pezizomycotina</taxon>
        <taxon>Sordariomycetes</taxon>
        <taxon>Hypocreomycetidae</taxon>
        <taxon>Hypocreales</taxon>
        <taxon>Ophiocordycipitaceae</taxon>
        <taxon>Ophiocordyceps</taxon>
    </lineage>
</organism>
<comment type="similarity">
    <text evidence="1">Belongs to the SOS response-associated peptidase family.</text>
</comment>
<evidence type="ECO:0000256" key="7">
    <source>
        <dbReference type="ARBA" id="ARBA00023239"/>
    </source>
</evidence>
<evidence type="ECO:0000256" key="8">
    <source>
        <dbReference type="SAM" id="MobiDB-lite"/>
    </source>
</evidence>
<dbReference type="EMBL" id="NJET01000041">
    <property type="protein sequence ID" value="PHH63866.1"/>
    <property type="molecule type" value="Genomic_DNA"/>
</dbReference>
<keyword evidence="10" id="KW-1185">Reference proteome</keyword>
<dbReference type="GO" id="GO:0016829">
    <property type="term" value="F:lyase activity"/>
    <property type="evidence" value="ECO:0007669"/>
    <property type="project" value="UniProtKB-KW"/>
</dbReference>
<evidence type="ECO:0008006" key="11">
    <source>
        <dbReference type="Google" id="ProtNLM"/>
    </source>
</evidence>
<dbReference type="InterPro" id="IPR036590">
    <property type="entry name" value="SRAP-like"/>
</dbReference>
<evidence type="ECO:0000313" key="9">
    <source>
        <dbReference type="EMBL" id="PHH63866.1"/>
    </source>
</evidence>
<dbReference type="PANTHER" id="PTHR13604:SF0">
    <property type="entry name" value="ABASIC SITE PROCESSING PROTEIN HMCES"/>
    <property type="match status" value="1"/>
</dbReference>
<protein>
    <recommendedName>
        <fullName evidence="11">DUF159 domain protein</fullName>
    </recommendedName>
</protein>
<accession>A0A2C5Y837</accession>
<evidence type="ECO:0000256" key="1">
    <source>
        <dbReference type="ARBA" id="ARBA00008136"/>
    </source>
</evidence>
<evidence type="ECO:0000256" key="6">
    <source>
        <dbReference type="ARBA" id="ARBA00023125"/>
    </source>
</evidence>
<evidence type="ECO:0000256" key="2">
    <source>
        <dbReference type="ARBA" id="ARBA00022670"/>
    </source>
</evidence>
<feature type="compositionally biased region" description="Polar residues" evidence="8">
    <location>
        <begin position="308"/>
        <end position="317"/>
    </location>
</feature>
<evidence type="ECO:0000313" key="10">
    <source>
        <dbReference type="Proteomes" id="UP000226192"/>
    </source>
</evidence>
<dbReference type="PANTHER" id="PTHR13604">
    <property type="entry name" value="DC12-RELATED"/>
    <property type="match status" value="1"/>
</dbReference>
<feature type="compositionally biased region" description="Basic and acidic residues" evidence="8">
    <location>
        <begin position="318"/>
        <end position="336"/>
    </location>
</feature>
<gene>
    <name evidence="9" type="ORF">CDD81_5423</name>
</gene>